<feature type="compositionally biased region" description="Low complexity" evidence="2">
    <location>
        <begin position="497"/>
        <end position="536"/>
    </location>
</feature>
<evidence type="ECO:0000313" key="5">
    <source>
        <dbReference type="Proteomes" id="UP000007431"/>
    </source>
</evidence>
<dbReference type="SUPFAM" id="SSF50729">
    <property type="entry name" value="PH domain-like"/>
    <property type="match status" value="1"/>
</dbReference>
<feature type="compositionally biased region" description="Polar residues" evidence="2">
    <location>
        <begin position="839"/>
        <end position="851"/>
    </location>
</feature>
<feature type="compositionally biased region" description="Pro residues" evidence="2">
    <location>
        <begin position="318"/>
        <end position="331"/>
    </location>
</feature>
<keyword evidence="1" id="KW-0175">Coiled coil</keyword>
<proteinExistence type="predicted"/>
<evidence type="ECO:0000256" key="1">
    <source>
        <dbReference type="SAM" id="Coils"/>
    </source>
</evidence>
<dbReference type="SMART" id="SM00233">
    <property type="entry name" value="PH"/>
    <property type="match status" value="1"/>
</dbReference>
<feature type="compositionally biased region" description="Low complexity" evidence="2">
    <location>
        <begin position="203"/>
        <end position="223"/>
    </location>
</feature>
<dbReference type="InterPro" id="IPR041681">
    <property type="entry name" value="PH_9"/>
</dbReference>
<dbReference type="eggNOG" id="KOG0929">
    <property type="taxonomic scope" value="Eukaryota"/>
</dbReference>
<reference evidence="4 5" key="1">
    <citation type="journal article" date="2010" name="Nat. Biotechnol.">
        <title>Genome sequence of the model mushroom Schizophyllum commune.</title>
        <authorList>
            <person name="Ohm R.A."/>
            <person name="de Jong J.F."/>
            <person name="Lugones L.G."/>
            <person name="Aerts A."/>
            <person name="Kothe E."/>
            <person name="Stajich J.E."/>
            <person name="de Vries R.P."/>
            <person name="Record E."/>
            <person name="Levasseur A."/>
            <person name="Baker S.E."/>
            <person name="Bartholomew K.A."/>
            <person name="Coutinho P.M."/>
            <person name="Erdmann S."/>
            <person name="Fowler T.J."/>
            <person name="Gathman A.C."/>
            <person name="Lombard V."/>
            <person name="Henrissat B."/>
            <person name="Knabe N."/>
            <person name="Kuees U."/>
            <person name="Lilly W.W."/>
            <person name="Lindquist E."/>
            <person name="Lucas S."/>
            <person name="Magnuson J.K."/>
            <person name="Piumi F."/>
            <person name="Raudaskoski M."/>
            <person name="Salamov A."/>
            <person name="Schmutz J."/>
            <person name="Schwarze F.W.M.R."/>
            <person name="vanKuyk P.A."/>
            <person name="Horton J.S."/>
            <person name="Grigoriev I.V."/>
            <person name="Woesten H.A.B."/>
        </authorList>
    </citation>
    <scope>NUCLEOTIDE SEQUENCE [LARGE SCALE GENOMIC DNA]</scope>
    <source>
        <strain evidence="5">H4-8 / FGSC 9210</strain>
    </source>
</reference>
<dbReference type="InterPro" id="IPR035999">
    <property type="entry name" value="Sec7_dom_sf"/>
</dbReference>
<dbReference type="Gene3D" id="1.10.1000.11">
    <property type="entry name" value="Arf Nucleotide-binding Site Opener,domain 2"/>
    <property type="match status" value="1"/>
</dbReference>
<dbReference type="InterPro" id="IPR000904">
    <property type="entry name" value="Sec7_dom"/>
</dbReference>
<dbReference type="Pfam" id="PF01369">
    <property type="entry name" value="Sec7"/>
    <property type="match status" value="1"/>
</dbReference>
<evidence type="ECO:0000256" key="2">
    <source>
        <dbReference type="SAM" id="MobiDB-lite"/>
    </source>
</evidence>
<dbReference type="InterPro" id="IPR001849">
    <property type="entry name" value="PH_domain"/>
</dbReference>
<feature type="region of interest" description="Disordered" evidence="2">
    <location>
        <begin position="880"/>
        <end position="952"/>
    </location>
</feature>
<dbReference type="Gene3D" id="2.30.29.30">
    <property type="entry name" value="Pleckstrin-homology domain (PH domain)/Phosphotyrosine-binding domain (PTB)"/>
    <property type="match status" value="1"/>
</dbReference>
<dbReference type="HOGENOM" id="CLU_002952_0_0_1"/>
<feature type="region of interest" description="Disordered" evidence="2">
    <location>
        <begin position="446"/>
        <end position="607"/>
    </location>
</feature>
<feature type="compositionally biased region" description="Basic and acidic residues" evidence="2">
    <location>
        <begin position="774"/>
        <end position="789"/>
    </location>
</feature>
<feature type="compositionally biased region" description="Polar residues" evidence="2">
    <location>
        <begin position="273"/>
        <end position="285"/>
    </location>
</feature>
<feature type="compositionally biased region" description="Basic and acidic residues" evidence="2">
    <location>
        <begin position="183"/>
        <end position="195"/>
    </location>
</feature>
<feature type="domain" description="SEC7" evidence="3">
    <location>
        <begin position="603"/>
        <end position="795"/>
    </location>
</feature>
<dbReference type="EMBL" id="GL377309">
    <property type="protein sequence ID" value="EFI94956.1"/>
    <property type="molecule type" value="Genomic_DNA"/>
</dbReference>
<feature type="region of interest" description="Disordered" evidence="2">
    <location>
        <begin position="1169"/>
        <end position="1191"/>
    </location>
</feature>
<dbReference type="STRING" id="578458.D8QCM0"/>
<feature type="region of interest" description="Disordered" evidence="2">
    <location>
        <begin position="762"/>
        <end position="796"/>
    </location>
</feature>
<feature type="compositionally biased region" description="Low complexity" evidence="2">
    <location>
        <begin position="882"/>
        <end position="898"/>
    </location>
</feature>
<dbReference type="PANTHER" id="PTHR10663">
    <property type="entry name" value="GUANYL-NUCLEOTIDE EXCHANGE FACTOR"/>
    <property type="match status" value="1"/>
</dbReference>
<dbReference type="SUPFAM" id="SSF48425">
    <property type="entry name" value="Sec7 domain"/>
    <property type="match status" value="1"/>
</dbReference>
<dbReference type="Pfam" id="PF15410">
    <property type="entry name" value="PH_9"/>
    <property type="match status" value="1"/>
</dbReference>
<feature type="compositionally biased region" description="Polar residues" evidence="2">
    <location>
        <begin position="122"/>
        <end position="132"/>
    </location>
</feature>
<dbReference type="OMA" id="ELSMFVF"/>
<feature type="compositionally biased region" description="Pro residues" evidence="2">
    <location>
        <begin position="97"/>
        <end position="107"/>
    </location>
</feature>
<dbReference type="PANTHER" id="PTHR10663:SF373">
    <property type="entry name" value="PH AND SEC7 DOMAIN-CONTAINING PROTEIN C11E3.11C"/>
    <property type="match status" value="1"/>
</dbReference>
<feature type="region of interest" description="Disordered" evidence="2">
    <location>
        <begin position="820"/>
        <end position="851"/>
    </location>
</feature>
<feature type="compositionally biased region" description="Basic and acidic residues" evidence="2">
    <location>
        <begin position="56"/>
        <end position="71"/>
    </location>
</feature>
<feature type="compositionally biased region" description="Polar residues" evidence="2">
    <location>
        <begin position="235"/>
        <end position="245"/>
    </location>
</feature>
<evidence type="ECO:0000259" key="3">
    <source>
        <dbReference type="PROSITE" id="PS50190"/>
    </source>
</evidence>
<dbReference type="Proteomes" id="UP000007431">
    <property type="component" value="Unassembled WGS sequence"/>
</dbReference>
<feature type="region of interest" description="Disordered" evidence="2">
    <location>
        <begin position="1324"/>
        <end position="1384"/>
    </location>
</feature>
<dbReference type="PROSITE" id="PS50190">
    <property type="entry name" value="SEC7"/>
    <property type="match status" value="1"/>
</dbReference>
<dbReference type="GO" id="GO:0032012">
    <property type="term" value="P:regulation of ARF protein signal transduction"/>
    <property type="evidence" value="ECO:0007669"/>
    <property type="project" value="InterPro"/>
</dbReference>
<feature type="compositionally biased region" description="Polar residues" evidence="2">
    <location>
        <begin position="587"/>
        <end position="602"/>
    </location>
</feature>
<feature type="compositionally biased region" description="Polar residues" evidence="2">
    <location>
        <begin position="26"/>
        <end position="51"/>
    </location>
</feature>
<sequence length="1384" mass="151267">MTSLFRQGARPSGPRQAAATGPPSAFPTSGVSSRSLNGNNPQPQRRISRTNMDFEEALRQESTTHKLKESDVSALGMGMDSPMSARSPRTPNTRNQPPTPIVVPPTPSQSQQGGDHEDQDSTRPPSAASSQDVFYDAAEDERDRGERNPNRRSIYRATGTSSSPDLATLMRKARERGGTVTARLKDEKLQQRRGESPPPPLPSASGSSSTRPRSSTTIAPSSPGAAPVTPPRFARSNSLLQPSKNSVREKTSAFLGRMFSQGTVRDRPKTEHTLTTSPSNKSMTSLYHAFASPTPPPPVPPLPSTSTSPIADAFTTSPRPPDTAKPLPPIQPVRRSPSPDTEDTSMVVVENMPTTPSNAAEGIMRRESSATVTNKFHKRRSMSVSEVDLKNIFSKSTAPARPPTTPPPRSPAQTPEPEDKDADDNAGTLRGILGDLKGELFEPVSISSGSLALRDPCTPARRAAYNRSRTDSDSRDSEESANAPSPPRPTTALPTRSFSSQASLSSSTTSSVRPSSLGPSPSRGRPGSSPLRGPGLAYVRDGTRLRHRSTASSSEPSLIIPEELRLPRERRSSTRIVGSPDLLRSGSMASSQFQRKSSQGESVETADMDQRGKELALRCWNEDEEFLAKEKIAEWLGGQCVYYLSLWSFTNHQRSGLINKVALRHYMANFDFSNLRLDMAFRRLCSKLFLKAETQQVDRILEEFSRRYWECNPNTVYGSSNIVHAVAYSLLLLNTDLHVADLATRMSRNQFVRNTVTAIQMQIQPTSPLSPESMDDRDSLHSENTVEGHRRNKRSDSITSWNSISRDTVYGATLASPSLASNGMTESSNGSTPSVSVSQPPETKSTASSTRLYGKEWESELESLLKEMYTAIKQQQILQPLGSGSMSRSSSSSLSPGSAVARNRSLRAQPDRLASFKRGSIRGLQSLMGPPTSGSSPYSSNSSIDGRASPSPSFAASTHEALYGSSSSFLQPALGFASNLSHTIIKETQEDDDHRSTHSHDSDTTDISITDEELALLGAPWAKEGMLCRKQYWEATGKRAKDKSWLDVFVVIQRGELNMFTFGEGSGSTSIVGGGNWLSNANSVGTVHLAHSLAHALPPPGYNRQRPHCMVLTLASGCVYFFQAGTEELVNEWVSTCNYWAARTSKEPLAGGVSNMEYGWNRVLDPVTHERSHSDGDSLRDTSDAASVVSGRSSRSKYGWKEGAATLRAHAHSPWQDRTIINEWKAPIPSAVSSVHDEETQLEALQKHVENMKADLQMHNELREPMMQLYQPKSPNAMKALGNWEKKSQYLLTEIVKYDSYIDSLQAAMALRLKKRGEKALEKALQGQEDGSGNRTVKPRSWKGFGEETITETDEPTTPGLPPPPPSKHSHRRETAEVDVDDED</sequence>
<feature type="compositionally biased region" description="Pro residues" evidence="2">
    <location>
        <begin position="293"/>
        <end position="303"/>
    </location>
</feature>
<feature type="compositionally biased region" description="Pro residues" evidence="2">
    <location>
        <begin position="400"/>
        <end position="410"/>
    </location>
</feature>
<accession>D8QCM0</accession>
<gene>
    <name evidence="4" type="ORF">SCHCODRAFT_58964</name>
</gene>
<feature type="compositionally biased region" description="Basic and acidic residues" evidence="2">
    <location>
        <begin position="468"/>
        <end position="478"/>
    </location>
</feature>
<dbReference type="FunCoup" id="D8QCM0">
    <property type="interactions" value="29"/>
</dbReference>
<name>D8QCM0_SCHCM</name>
<evidence type="ECO:0000313" key="4">
    <source>
        <dbReference type="EMBL" id="EFI94956.1"/>
    </source>
</evidence>
<dbReference type="InterPro" id="IPR023394">
    <property type="entry name" value="Sec7_C_sf"/>
</dbReference>
<organism evidence="5">
    <name type="scientific">Schizophyllum commune (strain H4-8 / FGSC 9210)</name>
    <name type="common">Split gill fungus</name>
    <dbReference type="NCBI Taxonomy" id="578458"/>
    <lineage>
        <taxon>Eukaryota</taxon>
        <taxon>Fungi</taxon>
        <taxon>Dikarya</taxon>
        <taxon>Basidiomycota</taxon>
        <taxon>Agaricomycotina</taxon>
        <taxon>Agaricomycetes</taxon>
        <taxon>Agaricomycetidae</taxon>
        <taxon>Agaricales</taxon>
        <taxon>Schizophyllaceae</taxon>
        <taxon>Schizophyllum</taxon>
    </lineage>
</organism>
<feature type="coiled-coil region" evidence="1">
    <location>
        <begin position="1235"/>
        <end position="1262"/>
    </location>
</feature>
<feature type="compositionally biased region" description="Low complexity" evidence="2">
    <location>
        <begin position="930"/>
        <end position="943"/>
    </location>
</feature>
<feature type="compositionally biased region" description="Low complexity" evidence="2">
    <location>
        <begin position="552"/>
        <end position="561"/>
    </location>
</feature>
<feature type="compositionally biased region" description="Basic and acidic residues" evidence="2">
    <location>
        <begin position="1169"/>
        <end position="1183"/>
    </location>
</feature>
<dbReference type="InterPro" id="IPR011993">
    <property type="entry name" value="PH-like_dom_sf"/>
</dbReference>
<keyword evidence="5" id="KW-1185">Reference proteome</keyword>
<protein>
    <recommendedName>
        <fullName evidence="3">SEC7 domain-containing protein</fullName>
    </recommendedName>
</protein>
<dbReference type="VEuPathDB" id="FungiDB:SCHCODRAFT_02372805"/>
<dbReference type="GO" id="GO:0005085">
    <property type="term" value="F:guanyl-nucleotide exchange factor activity"/>
    <property type="evidence" value="ECO:0007669"/>
    <property type="project" value="InterPro"/>
</dbReference>
<feature type="region of interest" description="Disordered" evidence="2">
    <location>
        <begin position="1"/>
        <end position="431"/>
    </location>
</feature>
<feature type="compositionally biased region" description="Basic and acidic residues" evidence="2">
    <location>
        <begin position="562"/>
        <end position="572"/>
    </location>
</feature>
<feature type="compositionally biased region" description="Low complexity" evidence="2">
    <location>
        <begin position="827"/>
        <end position="838"/>
    </location>
</feature>
<dbReference type="InParanoid" id="D8QCM0"/>
<dbReference type="SMART" id="SM00222">
    <property type="entry name" value="Sec7"/>
    <property type="match status" value="1"/>
</dbReference>